<dbReference type="Proteomes" id="UP000735302">
    <property type="component" value="Unassembled WGS sequence"/>
</dbReference>
<evidence type="ECO:0000313" key="9">
    <source>
        <dbReference type="Proteomes" id="UP000735302"/>
    </source>
</evidence>
<keyword evidence="4 6" id="KW-0472">Membrane</keyword>
<evidence type="ECO:0000256" key="4">
    <source>
        <dbReference type="ARBA" id="ARBA00023136"/>
    </source>
</evidence>
<feature type="transmembrane region" description="Helical" evidence="6">
    <location>
        <begin position="272"/>
        <end position="294"/>
    </location>
</feature>
<dbReference type="GO" id="GO:0005774">
    <property type="term" value="C:vacuolar membrane"/>
    <property type="evidence" value="ECO:0007669"/>
    <property type="project" value="TreeGrafter"/>
</dbReference>
<keyword evidence="2 6" id="KW-0812">Transmembrane</keyword>
<evidence type="ECO:0000256" key="1">
    <source>
        <dbReference type="ARBA" id="ARBA00004141"/>
    </source>
</evidence>
<dbReference type="Pfam" id="PF01490">
    <property type="entry name" value="Aa_trans"/>
    <property type="match status" value="1"/>
</dbReference>
<feature type="transmembrane region" description="Helical" evidence="6">
    <location>
        <begin position="314"/>
        <end position="332"/>
    </location>
</feature>
<feature type="transmembrane region" description="Helical" evidence="6">
    <location>
        <begin position="248"/>
        <end position="265"/>
    </location>
</feature>
<evidence type="ECO:0000256" key="3">
    <source>
        <dbReference type="ARBA" id="ARBA00022989"/>
    </source>
</evidence>
<gene>
    <name evidence="8" type="ORF">PoB_000601800</name>
</gene>
<comment type="caution">
    <text evidence="8">The sequence shown here is derived from an EMBL/GenBank/DDBJ whole genome shotgun (WGS) entry which is preliminary data.</text>
</comment>
<name>A0AAV3YAM0_9GAST</name>
<dbReference type="InterPro" id="IPR013057">
    <property type="entry name" value="AA_transpt_TM"/>
</dbReference>
<feature type="region of interest" description="Disordered" evidence="5">
    <location>
        <begin position="506"/>
        <end position="530"/>
    </location>
</feature>
<proteinExistence type="predicted"/>
<dbReference type="AlphaFoldDB" id="A0AAV3YAM0"/>
<dbReference type="PANTHER" id="PTHR22950">
    <property type="entry name" value="AMINO ACID TRANSPORTER"/>
    <property type="match status" value="1"/>
</dbReference>
<organism evidence="8 9">
    <name type="scientific">Plakobranchus ocellatus</name>
    <dbReference type="NCBI Taxonomy" id="259542"/>
    <lineage>
        <taxon>Eukaryota</taxon>
        <taxon>Metazoa</taxon>
        <taxon>Spiralia</taxon>
        <taxon>Lophotrochozoa</taxon>
        <taxon>Mollusca</taxon>
        <taxon>Gastropoda</taxon>
        <taxon>Heterobranchia</taxon>
        <taxon>Euthyneura</taxon>
        <taxon>Panpulmonata</taxon>
        <taxon>Sacoglossa</taxon>
        <taxon>Placobranchoidea</taxon>
        <taxon>Plakobranchidae</taxon>
        <taxon>Plakobranchus</taxon>
    </lineage>
</organism>
<feature type="transmembrane region" description="Helical" evidence="6">
    <location>
        <begin position="344"/>
        <end position="368"/>
    </location>
</feature>
<feature type="transmembrane region" description="Helical" evidence="6">
    <location>
        <begin position="149"/>
        <end position="168"/>
    </location>
</feature>
<evidence type="ECO:0000313" key="8">
    <source>
        <dbReference type="EMBL" id="GFN79512.1"/>
    </source>
</evidence>
<dbReference type="PANTHER" id="PTHR22950:SF349">
    <property type="entry name" value="AMINO ACID TRANSPORTER TRANSMEMBRANE DOMAIN-CONTAINING PROTEIN"/>
    <property type="match status" value="1"/>
</dbReference>
<accession>A0AAV3YAM0</accession>
<dbReference type="EMBL" id="BLXT01000663">
    <property type="protein sequence ID" value="GFN79512.1"/>
    <property type="molecule type" value="Genomic_DNA"/>
</dbReference>
<feature type="transmembrane region" description="Helical" evidence="6">
    <location>
        <begin position="209"/>
        <end position="232"/>
    </location>
</feature>
<feature type="transmembrane region" description="Helical" evidence="6">
    <location>
        <begin position="388"/>
        <end position="417"/>
    </location>
</feature>
<feature type="domain" description="Amino acid transporter transmembrane" evidence="7">
    <location>
        <begin position="115"/>
        <end position="423"/>
    </location>
</feature>
<sequence>MHGESISRLARSAENIPENVSFRIKNEKLNAFETSYCHGNGEIGRRADFVHSVPKSTRSKVEIWDGTGTTSSTIKSGISKTRELWDSASSYVTSSKVIVLSHSLMGADTTDALGKCSTLQTFMNLMKGSTGTGAFTLPLAFMFSGLWTGFFGFLLVSLVAIHCMHIMVRSAAMLEKRSNIPIESYPQVLGQCLTYGPQRLQKYGAGFELFGHTIIYIMQCSFCCVFIVWMAVNIKSVLDQVWPGSPQVRWYEVAIYLFLIPYVTIRDLRILAMFSAVANVLYVISLVIIYQFVFQDLPDARERPAFNSWRTLPMFLGTSLYCFESVCLIIPLRGRMRHKEEMGGWIGLLTLAQTIVVALDTALGFYGYLKFGQSTAPAINLNLPGGHWIYRSVTLMIAASVFLSLAVQFYVPVAVLWPVVETRLTRRWPYGYNRVLAESLTRVALLTLICTPRRRWRDSNPRQKGPCRSQVGLSSHCATEAPVGGVMTLIFDVVLRSLSSSGVDDIDKAQHDGYGEDESNNNNDTDDQDD</sequence>
<evidence type="ECO:0000259" key="7">
    <source>
        <dbReference type="Pfam" id="PF01490"/>
    </source>
</evidence>
<comment type="subcellular location">
    <subcellularLocation>
        <location evidence="1">Membrane</location>
        <topology evidence="1">Multi-pass membrane protein</topology>
    </subcellularLocation>
</comment>
<feature type="compositionally biased region" description="Acidic residues" evidence="5">
    <location>
        <begin position="515"/>
        <end position="530"/>
    </location>
</feature>
<reference evidence="8 9" key="1">
    <citation type="journal article" date="2021" name="Elife">
        <title>Chloroplast acquisition without the gene transfer in kleptoplastic sea slugs, Plakobranchus ocellatus.</title>
        <authorList>
            <person name="Maeda T."/>
            <person name="Takahashi S."/>
            <person name="Yoshida T."/>
            <person name="Shimamura S."/>
            <person name="Takaki Y."/>
            <person name="Nagai Y."/>
            <person name="Toyoda A."/>
            <person name="Suzuki Y."/>
            <person name="Arimoto A."/>
            <person name="Ishii H."/>
            <person name="Satoh N."/>
            <person name="Nishiyama T."/>
            <person name="Hasebe M."/>
            <person name="Maruyama T."/>
            <person name="Minagawa J."/>
            <person name="Obokata J."/>
            <person name="Shigenobu S."/>
        </authorList>
    </citation>
    <scope>NUCLEOTIDE SEQUENCE [LARGE SCALE GENOMIC DNA]</scope>
</reference>
<keyword evidence="9" id="KW-1185">Reference proteome</keyword>
<evidence type="ECO:0000256" key="2">
    <source>
        <dbReference type="ARBA" id="ARBA00022692"/>
    </source>
</evidence>
<evidence type="ECO:0000256" key="6">
    <source>
        <dbReference type="SAM" id="Phobius"/>
    </source>
</evidence>
<dbReference type="GO" id="GO:0015179">
    <property type="term" value="F:L-amino acid transmembrane transporter activity"/>
    <property type="evidence" value="ECO:0007669"/>
    <property type="project" value="TreeGrafter"/>
</dbReference>
<keyword evidence="3 6" id="KW-1133">Transmembrane helix</keyword>
<protein>
    <submittedName>
        <fullName evidence="8">Proton-coupled amino acid transporter</fullName>
    </submittedName>
</protein>
<evidence type="ECO:0000256" key="5">
    <source>
        <dbReference type="SAM" id="MobiDB-lite"/>
    </source>
</evidence>